<name>A0A0F9CM04_9ZZZZ</name>
<gene>
    <name evidence="1" type="ORF">LCGC14_2650260</name>
</gene>
<accession>A0A0F9CM04</accession>
<evidence type="ECO:0000313" key="1">
    <source>
        <dbReference type="EMBL" id="KKK97686.1"/>
    </source>
</evidence>
<dbReference type="EMBL" id="LAZR01045940">
    <property type="protein sequence ID" value="KKK97686.1"/>
    <property type="molecule type" value="Genomic_DNA"/>
</dbReference>
<dbReference type="AlphaFoldDB" id="A0A0F9CM04"/>
<protein>
    <submittedName>
        <fullName evidence="1">Uncharacterized protein</fullName>
    </submittedName>
</protein>
<proteinExistence type="predicted"/>
<feature type="non-terminal residue" evidence="1">
    <location>
        <position position="1"/>
    </location>
</feature>
<comment type="caution">
    <text evidence="1">The sequence shown here is derived from an EMBL/GenBank/DDBJ whole genome shotgun (WGS) entry which is preliminary data.</text>
</comment>
<organism evidence="1">
    <name type="scientific">marine sediment metagenome</name>
    <dbReference type="NCBI Taxonomy" id="412755"/>
    <lineage>
        <taxon>unclassified sequences</taxon>
        <taxon>metagenomes</taxon>
        <taxon>ecological metagenomes</taxon>
    </lineage>
</organism>
<reference evidence="1" key="1">
    <citation type="journal article" date="2015" name="Nature">
        <title>Complex archaea that bridge the gap between prokaryotes and eukaryotes.</title>
        <authorList>
            <person name="Spang A."/>
            <person name="Saw J.H."/>
            <person name="Jorgensen S.L."/>
            <person name="Zaremba-Niedzwiedzka K."/>
            <person name="Martijn J."/>
            <person name="Lind A.E."/>
            <person name="van Eijk R."/>
            <person name="Schleper C."/>
            <person name="Guy L."/>
            <person name="Ettema T.J."/>
        </authorList>
    </citation>
    <scope>NUCLEOTIDE SEQUENCE</scope>
</reference>
<sequence length="284" mass="34279">EHLLDHIEEWIILGRYTLSLEKDEHATELTPFRFNNVELAKDIYTQLRSCFSCNAPKQIEQALHSFFSTPLFDKWEGKQVFTSKYEDIFIKKKFKYSVKGIKYIIPKIYKGFRAAIRELRKELEETKSHFNKIKYLVLMNPVNMKPYHRTKLRRYLKEFPWLRSYRKLLVRFYYQFRLPPEKREPLSFLSRLITDTSHPWLRSAIQTLIENEENVFQFQHFPKKFPKVKFSKSIKVVNESVNKLVNQLYRTQCGMRTLENIRMRVSNRLNCPIMISPALLEKIK</sequence>